<feature type="transmembrane region" description="Helical" evidence="8">
    <location>
        <begin position="234"/>
        <end position="253"/>
    </location>
</feature>
<feature type="transmembrane region" description="Helical" evidence="8">
    <location>
        <begin position="62"/>
        <end position="81"/>
    </location>
</feature>
<dbReference type="PANTHER" id="PTHR42703:SF1">
    <property type="entry name" value="NA(+)_H(+) ANTIPORTER SUBUNIT D1"/>
    <property type="match status" value="1"/>
</dbReference>
<evidence type="ECO:0000256" key="4">
    <source>
        <dbReference type="ARBA" id="ARBA00022692"/>
    </source>
</evidence>
<sequence>MTVLAYLSVITSLLAPFLIGNVLGFEFLGKDSSIGIGLVLQAVLGSFISAYVYGYEKERKPLIILGYAIFFLSTGLCYLVGKSVWLILFWELSTISSFLLYTGGKWNEGSIRSFVALVAAGGIGAFFFTFWIYSSDPASGLFFLVAGLLVKSAFFGVHYWLPEAHAGAPAHASAAYSGLLVNLPLVLFTKFAAPLLPGTPYATILIPLAGIGVFWAGITALFSKEIKKSIAYSTVENMNFLWLCLFLSSYWQNSESEELKLLSKAFGALFLISLVHHSISKTFQFLFFGYLTKLSGSSNVDESTGVGRISHIPTFLAAVGTMSFLAIPGTTGFLSEATFIKLLSVVLTVPGTSAILVLPLLILVCTGLAIGAASHLRLFLGLVLSRPRKEFEDHGLNRVVQVSLILTGSLVLLAPVAVLFFANYYAWRVDWLDASWFQGIGIVNVIGLVILTTVGVLGLRHKIKERKLWDCGGLFGGSEVAIGSSALSDPLAAPLGKYFVTSEGYSKLDKGFIRILLKVISSLKAKIRGADDESISVDLTYSSFTVLAILIVIIVVRLAEGDIWAQLLSWVY</sequence>
<dbReference type="InterPro" id="IPR001750">
    <property type="entry name" value="ND/Mrp_TM"/>
</dbReference>
<dbReference type="RefSeq" id="WP_100759610.1">
    <property type="nucleotide sequence ID" value="NZ_JBHILI010000007.1"/>
</dbReference>
<evidence type="ECO:0000256" key="6">
    <source>
        <dbReference type="ARBA" id="ARBA00023136"/>
    </source>
</evidence>
<evidence type="ECO:0000256" key="5">
    <source>
        <dbReference type="ARBA" id="ARBA00022989"/>
    </source>
</evidence>
<feature type="transmembrane region" description="Helical" evidence="8">
    <location>
        <begin position="114"/>
        <end position="134"/>
    </location>
</feature>
<reference evidence="11 12" key="1">
    <citation type="submission" date="2017-07" db="EMBL/GenBank/DDBJ databases">
        <title>Leptospira spp. isolated from tropical soils.</title>
        <authorList>
            <person name="Thibeaux R."/>
            <person name="Iraola G."/>
            <person name="Ferres I."/>
            <person name="Bierque E."/>
            <person name="Girault D."/>
            <person name="Soupe-Gilbert M.-E."/>
            <person name="Picardeau M."/>
            <person name="Goarant C."/>
        </authorList>
    </citation>
    <scope>NUCLEOTIDE SEQUENCE [LARGE SCALE GENOMIC DNA]</scope>
    <source>
        <strain evidence="11 12">FH2-C-A2</strain>
    </source>
</reference>
<feature type="transmembrane region" description="Helical" evidence="8">
    <location>
        <begin position="539"/>
        <end position="559"/>
    </location>
</feature>
<name>A0A2M9ZA00_9LEPT</name>
<feature type="transmembrane region" description="Helical" evidence="8">
    <location>
        <begin position="399"/>
        <end position="424"/>
    </location>
</feature>
<dbReference type="EMBL" id="NPDT01000006">
    <property type="protein sequence ID" value="PJZ65223.1"/>
    <property type="molecule type" value="Genomic_DNA"/>
</dbReference>
<dbReference type="PANTHER" id="PTHR42703">
    <property type="entry name" value="NADH DEHYDROGENASE"/>
    <property type="match status" value="1"/>
</dbReference>
<organism evidence="11 12">
    <name type="scientific">Leptospira wolffii</name>
    <dbReference type="NCBI Taxonomy" id="409998"/>
    <lineage>
        <taxon>Bacteria</taxon>
        <taxon>Pseudomonadati</taxon>
        <taxon>Spirochaetota</taxon>
        <taxon>Spirochaetia</taxon>
        <taxon>Leptospirales</taxon>
        <taxon>Leptospiraceae</taxon>
        <taxon>Leptospira</taxon>
    </lineage>
</organism>
<gene>
    <name evidence="10" type="ORF">ACE5IX_11880</name>
    <name evidence="11" type="ORF">CH371_15030</name>
</gene>
<accession>A0A2M9ZA00</accession>
<feature type="transmembrane region" description="Helical" evidence="8">
    <location>
        <begin position="140"/>
        <end position="161"/>
    </location>
</feature>
<dbReference type="Proteomes" id="UP001580391">
    <property type="component" value="Unassembled WGS sequence"/>
</dbReference>
<feature type="transmembrane region" description="Helical" evidence="8">
    <location>
        <begin position="312"/>
        <end position="334"/>
    </location>
</feature>
<comment type="caution">
    <text evidence="11">The sequence shown here is derived from an EMBL/GenBank/DDBJ whole genome shotgun (WGS) entry which is preliminary data.</text>
</comment>
<feature type="transmembrane region" description="Helical" evidence="8">
    <location>
        <begin position="436"/>
        <end position="459"/>
    </location>
</feature>
<feature type="transmembrane region" description="Helical" evidence="8">
    <location>
        <begin position="173"/>
        <end position="193"/>
    </location>
</feature>
<dbReference type="InterPro" id="IPR050586">
    <property type="entry name" value="CPA3_Na-H_Antiporter_D"/>
</dbReference>
<evidence type="ECO:0000313" key="11">
    <source>
        <dbReference type="EMBL" id="PJZ65223.1"/>
    </source>
</evidence>
<dbReference type="EMBL" id="JBHILJ010000006">
    <property type="protein sequence ID" value="MFB5737214.1"/>
    <property type="molecule type" value="Genomic_DNA"/>
</dbReference>
<keyword evidence="13" id="KW-1185">Reference proteome</keyword>
<evidence type="ECO:0000256" key="1">
    <source>
        <dbReference type="ARBA" id="ARBA00004651"/>
    </source>
</evidence>
<evidence type="ECO:0000259" key="9">
    <source>
        <dbReference type="Pfam" id="PF00361"/>
    </source>
</evidence>
<evidence type="ECO:0000313" key="10">
    <source>
        <dbReference type="EMBL" id="MFB5737214.1"/>
    </source>
</evidence>
<reference evidence="10 13" key="2">
    <citation type="submission" date="2024-09" db="EMBL/GenBank/DDBJ databases">
        <title>Taxonomic and Genotyping Characterization of Leptospira Strains isolated from Multiple Sources in Colombia highlights the importance of intermediate species.</title>
        <authorList>
            <person name="Torres Higuera L."/>
            <person name="Rojas Tapias D."/>
            <person name="Jimenez Velasquez S."/>
            <person name="Renjifo Ibanez C."/>
        </authorList>
    </citation>
    <scope>NUCLEOTIDE SEQUENCE [LARGE SCALE GENOMIC DNA]</scope>
    <source>
        <strain evidence="10 13">Lep080</strain>
    </source>
</reference>
<evidence type="ECO:0000313" key="13">
    <source>
        <dbReference type="Proteomes" id="UP001580391"/>
    </source>
</evidence>
<feature type="transmembrane region" description="Helical" evidence="8">
    <location>
        <begin position="87"/>
        <end position="102"/>
    </location>
</feature>
<keyword evidence="5 8" id="KW-1133">Transmembrane helix</keyword>
<dbReference type="AlphaFoldDB" id="A0A2M9ZA00"/>
<dbReference type="GO" id="GO:0005886">
    <property type="term" value="C:plasma membrane"/>
    <property type="evidence" value="ECO:0007669"/>
    <property type="project" value="UniProtKB-SubCell"/>
</dbReference>
<evidence type="ECO:0000256" key="8">
    <source>
        <dbReference type="SAM" id="Phobius"/>
    </source>
</evidence>
<feature type="transmembrane region" description="Helical" evidence="8">
    <location>
        <begin position="199"/>
        <end position="222"/>
    </location>
</feature>
<keyword evidence="4 7" id="KW-0812">Transmembrane</keyword>
<evidence type="ECO:0000256" key="2">
    <source>
        <dbReference type="ARBA" id="ARBA00005346"/>
    </source>
</evidence>
<evidence type="ECO:0000256" key="3">
    <source>
        <dbReference type="ARBA" id="ARBA00022475"/>
    </source>
</evidence>
<comment type="subcellular location">
    <subcellularLocation>
        <location evidence="1">Cell membrane</location>
        <topology evidence="1">Multi-pass membrane protein</topology>
    </subcellularLocation>
    <subcellularLocation>
        <location evidence="7">Membrane</location>
        <topology evidence="7">Multi-pass membrane protein</topology>
    </subcellularLocation>
</comment>
<evidence type="ECO:0000256" key="7">
    <source>
        <dbReference type="RuleBase" id="RU000320"/>
    </source>
</evidence>
<feature type="transmembrane region" description="Helical" evidence="8">
    <location>
        <begin position="354"/>
        <end position="378"/>
    </location>
</feature>
<proteinExistence type="inferred from homology"/>
<feature type="transmembrane region" description="Helical" evidence="8">
    <location>
        <begin position="265"/>
        <end position="291"/>
    </location>
</feature>
<keyword evidence="3" id="KW-1003">Cell membrane</keyword>
<feature type="transmembrane region" description="Helical" evidence="8">
    <location>
        <begin position="34"/>
        <end position="55"/>
    </location>
</feature>
<feature type="domain" description="NADH:quinone oxidoreductase/Mrp antiporter transmembrane" evidence="9">
    <location>
        <begin position="131"/>
        <end position="342"/>
    </location>
</feature>
<evidence type="ECO:0000313" key="12">
    <source>
        <dbReference type="Proteomes" id="UP000231912"/>
    </source>
</evidence>
<dbReference type="Proteomes" id="UP000231912">
    <property type="component" value="Unassembled WGS sequence"/>
</dbReference>
<keyword evidence="6 8" id="KW-0472">Membrane</keyword>
<protein>
    <submittedName>
        <fullName evidence="11">Formate hydrogenase</fullName>
    </submittedName>
    <submittedName>
        <fullName evidence="10">Proton-conducting transporter membrane subunit</fullName>
    </submittedName>
</protein>
<dbReference type="Pfam" id="PF00361">
    <property type="entry name" value="Proton_antipo_M"/>
    <property type="match status" value="1"/>
</dbReference>
<comment type="similarity">
    <text evidence="2">Belongs to the CPA3 antiporters (TC 2.A.63) subunit D family.</text>
</comment>